<dbReference type="InterPro" id="IPR002133">
    <property type="entry name" value="S-AdoMet_synthetase"/>
</dbReference>
<evidence type="ECO:0000256" key="2">
    <source>
        <dbReference type="ARBA" id="ARBA00022679"/>
    </source>
</evidence>
<evidence type="ECO:0000259" key="8">
    <source>
        <dbReference type="Pfam" id="PF02773"/>
    </source>
</evidence>
<evidence type="ECO:0000313" key="9">
    <source>
        <dbReference type="EMBL" id="CAB4323195.1"/>
    </source>
</evidence>
<dbReference type="Pfam" id="PF02773">
    <property type="entry name" value="S-AdoMet_synt_C"/>
    <property type="match status" value="1"/>
</dbReference>
<dbReference type="PANTHER" id="PTHR11964">
    <property type="entry name" value="S-ADENOSYLMETHIONINE SYNTHETASE"/>
    <property type="match status" value="1"/>
</dbReference>
<dbReference type="GO" id="GO:0046872">
    <property type="term" value="F:metal ion binding"/>
    <property type="evidence" value="ECO:0007669"/>
    <property type="project" value="UniProtKB-KW"/>
</dbReference>
<accession>A0A6J7IJQ4</accession>
<gene>
    <name evidence="9" type="ORF">UFOPK1392_00945</name>
    <name evidence="10" type="ORF">UFOPK3733_00670</name>
</gene>
<evidence type="ECO:0000256" key="5">
    <source>
        <dbReference type="ARBA" id="ARBA00022840"/>
    </source>
</evidence>
<feature type="domain" description="S-adenosylmethionine synthetase C-terminal" evidence="8">
    <location>
        <begin position="247"/>
        <end position="374"/>
    </location>
</feature>
<sequence length="381" mass="40678">MSGALRVSESVTPGHVDRCADAIAERFVEEANTRFGGARCGIEVALNAEEVVLQGYVLTLPPLDDSLFPRGYRIIDFASSEDLTRVVNETLVECGYGGTHEQPLKVRSQLLVDDIEDDEQLNSAFSDDQVIVVGYATPEDAHANLPIETYAAREAQRALFDCALDHPDVLGPDGKVLLGIVEDSSVAIVEFLNVSIQHRAGVDYGELYALLSAPILSALRTIEGLEIPDGFSAREFVINGRGEFSEGGVRGDTGLSGKKLVADLYGPRVPIGGGAIAGKDQFKADRIGTLRARQVAVKLAAATGLSVTTTLAWFPGEAEPRGIQAELSDGRVLSRSDIGALTGIGDFTIAAAVDELLVARCMWPDAQRHGYVGIGARWDRA</sequence>
<evidence type="ECO:0000256" key="1">
    <source>
        <dbReference type="ARBA" id="ARBA00022563"/>
    </source>
</evidence>
<name>A0A6J7IJQ4_9ZZZZ</name>
<keyword evidence="1" id="KW-0554">One-carbon metabolism</keyword>
<dbReference type="SUPFAM" id="SSF55973">
    <property type="entry name" value="S-adenosylmethionine synthetase"/>
    <property type="match status" value="3"/>
</dbReference>
<evidence type="ECO:0000256" key="7">
    <source>
        <dbReference type="ARBA" id="ARBA00022958"/>
    </source>
</evidence>
<dbReference type="Gene3D" id="3.30.300.10">
    <property type="match status" value="3"/>
</dbReference>
<dbReference type="GO" id="GO:0006556">
    <property type="term" value="P:S-adenosylmethionine biosynthetic process"/>
    <property type="evidence" value="ECO:0007669"/>
    <property type="project" value="InterPro"/>
</dbReference>
<keyword evidence="3" id="KW-0479">Metal-binding</keyword>
<reference evidence="10" key="1">
    <citation type="submission" date="2020-05" db="EMBL/GenBank/DDBJ databases">
        <authorList>
            <person name="Chiriac C."/>
            <person name="Salcher M."/>
            <person name="Ghai R."/>
            <person name="Kavagutti S V."/>
        </authorList>
    </citation>
    <scope>NUCLEOTIDE SEQUENCE</scope>
</reference>
<keyword evidence="4" id="KW-0547">Nucleotide-binding</keyword>
<dbReference type="InterPro" id="IPR022630">
    <property type="entry name" value="S-AdoMet_synt_C"/>
</dbReference>
<keyword evidence="7" id="KW-0630">Potassium</keyword>
<evidence type="ECO:0000256" key="4">
    <source>
        <dbReference type="ARBA" id="ARBA00022741"/>
    </source>
</evidence>
<protein>
    <submittedName>
        <fullName evidence="10">Unannotated protein</fullName>
    </submittedName>
</protein>
<evidence type="ECO:0000256" key="6">
    <source>
        <dbReference type="ARBA" id="ARBA00022842"/>
    </source>
</evidence>
<keyword evidence="6" id="KW-0460">Magnesium</keyword>
<dbReference type="EMBL" id="CAFBNC010000023">
    <property type="protein sequence ID" value="CAB4931021.1"/>
    <property type="molecule type" value="Genomic_DNA"/>
</dbReference>
<dbReference type="GO" id="GO:0005524">
    <property type="term" value="F:ATP binding"/>
    <property type="evidence" value="ECO:0007669"/>
    <property type="project" value="UniProtKB-KW"/>
</dbReference>
<evidence type="ECO:0000313" key="10">
    <source>
        <dbReference type="EMBL" id="CAB4931021.1"/>
    </source>
</evidence>
<evidence type="ECO:0000256" key="3">
    <source>
        <dbReference type="ARBA" id="ARBA00022723"/>
    </source>
</evidence>
<proteinExistence type="predicted"/>
<dbReference type="AlphaFoldDB" id="A0A6J7IJQ4"/>
<dbReference type="GO" id="GO:0006730">
    <property type="term" value="P:one-carbon metabolic process"/>
    <property type="evidence" value="ECO:0007669"/>
    <property type="project" value="UniProtKB-KW"/>
</dbReference>
<keyword evidence="5" id="KW-0067">ATP-binding</keyword>
<dbReference type="EMBL" id="CAEMXZ010000031">
    <property type="protein sequence ID" value="CAB4323195.1"/>
    <property type="molecule type" value="Genomic_DNA"/>
</dbReference>
<dbReference type="InterPro" id="IPR022636">
    <property type="entry name" value="S-AdoMet_synthetase_sfam"/>
</dbReference>
<organism evidence="10">
    <name type="scientific">freshwater metagenome</name>
    <dbReference type="NCBI Taxonomy" id="449393"/>
    <lineage>
        <taxon>unclassified sequences</taxon>
        <taxon>metagenomes</taxon>
        <taxon>ecological metagenomes</taxon>
    </lineage>
</organism>
<dbReference type="GO" id="GO:0004478">
    <property type="term" value="F:methionine adenosyltransferase activity"/>
    <property type="evidence" value="ECO:0007669"/>
    <property type="project" value="InterPro"/>
</dbReference>
<keyword evidence="2" id="KW-0808">Transferase</keyword>